<reference evidence="1" key="1">
    <citation type="submission" date="2024-06" db="EMBL/GenBank/DDBJ databases">
        <title>Mesorhizobium karijinii sp. nov., a symbiont of the iconic Swainsona formosa from arid Australia.</title>
        <authorList>
            <person name="Hill Y.J."/>
            <person name="Watkin E.L.J."/>
            <person name="O'Hara G.W."/>
            <person name="Terpolilli J."/>
            <person name="Tye M.L."/>
            <person name="Kohlmeier M.G."/>
        </authorList>
    </citation>
    <scope>NUCLEOTIDE SEQUENCE</scope>
    <source>
        <strain evidence="1">WSM2240</strain>
        <plasmid evidence="1">pMk2240A</plasmid>
    </source>
</reference>
<protein>
    <recommendedName>
        <fullName evidence="2">DUF982 domain-containing protein</fullName>
    </recommendedName>
</protein>
<dbReference type="AlphaFoldDB" id="A0AAU8CYR5"/>
<gene>
    <name evidence="1" type="ORF">ABVK50_32010</name>
</gene>
<proteinExistence type="predicted"/>
<sequence length="75" mass="8004">MLITHGISNHRILGADELAFLCQAFDAACLVNGDPSADAEVMAKAIIVTYERGVTNEKELVEGAILSASARRVDM</sequence>
<accession>A0AAU8CYR5</accession>
<dbReference type="RefSeq" id="WP_353646336.1">
    <property type="nucleotide sequence ID" value="NZ_CP159256.1"/>
</dbReference>
<keyword evidence="1" id="KW-0614">Plasmid</keyword>
<name>A0AAU8CYR5_9HYPH</name>
<dbReference type="EMBL" id="CP159256">
    <property type="protein sequence ID" value="XCG52128.1"/>
    <property type="molecule type" value="Genomic_DNA"/>
</dbReference>
<evidence type="ECO:0008006" key="2">
    <source>
        <dbReference type="Google" id="ProtNLM"/>
    </source>
</evidence>
<geneLocation type="plasmid" evidence="1">
    <name>pMk2240A</name>
</geneLocation>
<organism evidence="1">
    <name type="scientific">Mesorhizobium sp. WSM2240</name>
    <dbReference type="NCBI Taxonomy" id="3228851"/>
    <lineage>
        <taxon>Bacteria</taxon>
        <taxon>Pseudomonadati</taxon>
        <taxon>Pseudomonadota</taxon>
        <taxon>Alphaproteobacteria</taxon>
        <taxon>Hyphomicrobiales</taxon>
        <taxon>Phyllobacteriaceae</taxon>
        <taxon>Mesorhizobium</taxon>
    </lineage>
</organism>
<evidence type="ECO:0000313" key="1">
    <source>
        <dbReference type="EMBL" id="XCG52128.1"/>
    </source>
</evidence>